<dbReference type="GO" id="GO:0070402">
    <property type="term" value="F:NADPH binding"/>
    <property type="evidence" value="ECO:0007669"/>
    <property type="project" value="TreeGrafter"/>
</dbReference>
<evidence type="ECO:0000313" key="5">
    <source>
        <dbReference type="Proteomes" id="UP000717996"/>
    </source>
</evidence>
<comment type="caution">
    <text evidence="4">The sequence shown here is derived from an EMBL/GenBank/DDBJ whole genome shotgun (WGS) entry which is preliminary data.</text>
</comment>
<dbReference type="InterPro" id="IPR014189">
    <property type="entry name" value="Quinone_OxRdtase_PIG3"/>
</dbReference>
<sequence length="339" mass="37985">MRVLFVKKPGFESKFALEEWDMPIPKETEVLVKCFGLNRMDIAQRNGTYPVPLPEKSLIGVEVSGIIQSAGKNVTLFKPGDAVFGLLPSGGGYAEYAVMEECLTMHKPERLTFEEAASIPETWFVAYQALHLVGEMRKGESVLIHAGASGVGVAAIQLAKEAEAQVLIYKHWTDLLISSLLSPEEASFIGATRGLNYKAHQWKNEIKELTKDKGVDIIIDFIGRDYWKSNIDSLAIDGRMVILAYLSGPDIENTHISDFVIKRISIRGSNLRDRSLSYQSELRNQVYNNVVLKHFAKKDGNLKPIVDKVFKWEDIADAHQYLESNQSIGKIVVRMTNNQ</sequence>
<evidence type="ECO:0000259" key="3">
    <source>
        <dbReference type="SMART" id="SM00829"/>
    </source>
</evidence>
<proteinExistence type="predicted"/>
<dbReference type="InterPro" id="IPR036291">
    <property type="entry name" value="NAD(P)-bd_dom_sf"/>
</dbReference>
<dbReference type="Gene3D" id="3.40.50.720">
    <property type="entry name" value="NAD(P)-binding Rossmann-like Domain"/>
    <property type="match status" value="1"/>
</dbReference>
<name>A0A9P7C7Z4_RHIOR</name>
<dbReference type="Pfam" id="PF08240">
    <property type="entry name" value="ADH_N"/>
    <property type="match status" value="1"/>
</dbReference>
<dbReference type="Gene3D" id="3.90.180.10">
    <property type="entry name" value="Medium-chain alcohol dehydrogenases, catalytic domain"/>
    <property type="match status" value="1"/>
</dbReference>
<dbReference type="EMBL" id="JAANIT010001384">
    <property type="protein sequence ID" value="KAG1540578.1"/>
    <property type="molecule type" value="Genomic_DNA"/>
</dbReference>
<keyword evidence="1" id="KW-0521">NADP</keyword>
<dbReference type="InterPro" id="IPR013154">
    <property type="entry name" value="ADH-like_N"/>
</dbReference>
<feature type="domain" description="Enoyl reductase (ER)" evidence="3">
    <location>
        <begin position="10"/>
        <end position="333"/>
    </location>
</feature>
<dbReference type="SMART" id="SM00829">
    <property type="entry name" value="PKS_ER"/>
    <property type="match status" value="1"/>
</dbReference>
<dbReference type="GO" id="GO:0016651">
    <property type="term" value="F:oxidoreductase activity, acting on NAD(P)H"/>
    <property type="evidence" value="ECO:0007669"/>
    <property type="project" value="TreeGrafter"/>
</dbReference>
<evidence type="ECO:0000256" key="2">
    <source>
        <dbReference type="ARBA" id="ARBA00023002"/>
    </source>
</evidence>
<dbReference type="SUPFAM" id="SSF50129">
    <property type="entry name" value="GroES-like"/>
    <property type="match status" value="1"/>
</dbReference>
<dbReference type="Proteomes" id="UP000717996">
    <property type="component" value="Unassembled WGS sequence"/>
</dbReference>
<dbReference type="AlphaFoldDB" id="A0A9P7C7Z4"/>
<accession>A0A9P7C7Z4</accession>
<keyword evidence="2" id="KW-0560">Oxidoreductase</keyword>
<dbReference type="SUPFAM" id="SSF51735">
    <property type="entry name" value="NAD(P)-binding Rossmann-fold domains"/>
    <property type="match status" value="1"/>
</dbReference>
<gene>
    <name evidence="4" type="ORF">G6F51_008439</name>
</gene>
<dbReference type="OrthoDB" id="203908at2759"/>
<organism evidence="4 5">
    <name type="scientific">Rhizopus oryzae</name>
    <name type="common">Mucormycosis agent</name>
    <name type="synonym">Rhizopus arrhizus var. delemar</name>
    <dbReference type="NCBI Taxonomy" id="64495"/>
    <lineage>
        <taxon>Eukaryota</taxon>
        <taxon>Fungi</taxon>
        <taxon>Fungi incertae sedis</taxon>
        <taxon>Mucoromycota</taxon>
        <taxon>Mucoromycotina</taxon>
        <taxon>Mucoromycetes</taxon>
        <taxon>Mucorales</taxon>
        <taxon>Mucorineae</taxon>
        <taxon>Rhizopodaceae</taxon>
        <taxon>Rhizopus</taxon>
    </lineage>
</organism>
<dbReference type="InterPro" id="IPR020843">
    <property type="entry name" value="ER"/>
</dbReference>
<dbReference type="PANTHER" id="PTHR48106">
    <property type="entry name" value="QUINONE OXIDOREDUCTASE PIG3-RELATED"/>
    <property type="match status" value="1"/>
</dbReference>
<dbReference type="CDD" id="cd05276">
    <property type="entry name" value="p53_inducible_oxidoreductase"/>
    <property type="match status" value="1"/>
</dbReference>
<dbReference type="InterPro" id="IPR013149">
    <property type="entry name" value="ADH-like_C"/>
</dbReference>
<evidence type="ECO:0000313" key="4">
    <source>
        <dbReference type="EMBL" id="KAG1540578.1"/>
    </source>
</evidence>
<protein>
    <recommendedName>
        <fullName evidence="3">Enoyl reductase (ER) domain-containing protein</fullName>
    </recommendedName>
</protein>
<evidence type="ECO:0000256" key="1">
    <source>
        <dbReference type="ARBA" id="ARBA00022857"/>
    </source>
</evidence>
<dbReference type="PANTHER" id="PTHR48106:SF18">
    <property type="entry name" value="QUINONE OXIDOREDUCTASE PIG3"/>
    <property type="match status" value="1"/>
</dbReference>
<reference evidence="4" key="1">
    <citation type="journal article" date="2020" name="Microb. Genom.">
        <title>Genetic diversity of clinical and environmental Mucorales isolates obtained from an investigation of mucormycosis cases among solid organ transplant recipients.</title>
        <authorList>
            <person name="Nguyen M.H."/>
            <person name="Kaul D."/>
            <person name="Muto C."/>
            <person name="Cheng S.J."/>
            <person name="Richter R.A."/>
            <person name="Bruno V.M."/>
            <person name="Liu G."/>
            <person name="Beyhan S."/>
            <person name="Sundermann A.J."/>
            <person name="Mounaud S."/>
            <person name="Pasculle A.W."/>
            <person name="Nierman W.C."/>
            <person name="Driscoll E."/>
            <person name="Cumbie R."/>
            <person name="Clancy C.J."/>
            <person name="Dupont C.L."/>
        </authorList>
    </citation>
    <scope>NUCLEOTIDE SEQUENCE</scope>
    <source>
        <strain evidence="4">GL16</strain>
    </source>
</reference>
<dbReference type="InterPro" id="IPR011032">
    <property type="entry name" value="GroES-like_sf"/>
</dbReference>
<dbReference type="Pfam" id="PF00107">
    <property type="entry name" value="ADH_zinc_N"/>
    <property type="match status" value="1"/>
</dbReference>